<dbReference type="PRINTS" id="PR00153">
    <property type="entry name" value="CSAPPISMRASE"/>
</dbReference>
<dbReference type="EMBL" id="JH611185">
    <property type="protein sequence ID" value="EJP72952.1"/>
    <property type="molecule type" value="Genomic_DNA"/>
</dbReference>
<dbReference type="PROSITE" id="PS00170">
    <property type="entry name" value="CSA_PPIASE_1"/>
    <property type="match status" value="1"/>
</dbReference>
<keyword evidence="3 4" id="KW-0413">Isomerase</keyword>
<dbReference type="InterPro" id="IPR029000">
    <property type="entry name" value="Cyclophilin-like_dom_sf"/>
</dbReference>
<dbReference type="InterPro" id="IPR020892">
    <property type="entry name" value="Cyclophilin-type_PPIase_CS"/>
</dbReference>
<dbReference type="Proteomes" id="UP000010116">
    <property type="component" value="Unassembled WGS sequence"/>
</dbReference>
<comment type="catalytic activity">
    <reaction evidence="4">
        <text>[protein]-peptidylproline (omega=180) = [protein]-peptidylproline (omega=0)</text>
        <dbReference type="Rhea" id="RHEA:16237"/>
        <dbReference type="Rhea" id="RHEA-COMP:10747"/>
        <dbReference type="Rhea" id="RHEA-COMP:10748"/>
        <dbReference type="ChEBI" id="CHEBI:83833"/>
        <dbReference type="ChEBI" id="CHEBI:83834"/>
        <dbReference type="EC" id="5.2.1.8"/>
    </reaction>
</comment>
<dbReference type="PROSITE" id="PS50072">
    <property type="entry name" value="CSA_PPIASE_2"/>
    <property type="match status" value="1"/>
</dbReference>
<dbReference type="InterPro" id="IPR044665">
    <property type="entry name" value="E_coli_cyclophilin_A-like"/>
</dbReference>
<feature type="chain" id="PRO_5006526602" description="Peptidyl-prolyl cis-trans isomerase" evidence="4">
    <location>
        <begin position="25"/>
        <end position="204"/>
    </location>
</feature>
<evidence type="ECO:0000313" key="6">
    <source>
        <dbReference type="EMBL" id="EJP72952.1"/>
    </source>
</evidence>
<dbReference type="Gene3D" id="2.40.100.10">
    <property type="entry name" value="Cyclophilin-like"/>
    <property type="match status" value="1"/>
</dbReference>
<keyword evidence="4" id="KW-0732">Signal</keyword>
<gene>
    <name evidence="6" type="ORF">NT02SARS_0815</name>
</gene>
<organism evidence="6 7">
    <name type="scientific">SAR86 cluster bacterium SAR86B</name>
    <dbReference type="NCBI Taxonomy" id="1123867"/>
    <lineage>
        <taxon>Bacteria</taxon>
        <taxon>Pseudomonadati</taxon>
        <taxon>Pseudomonadota</taxon>
        <taxon>Gammaproteobacteria</taxon>
        <taxon>SAR86 cluster</taxon>
    </lineage>
</organism>
<evidence type="ECO:0000259" key="5">
    <source>
        <dbReference type="PROSITE" id="PS50072"/>
    </source>
</evidence>
<keyword evidence="2 4" id="KW-0697">Rotamase</keyword>
<dbReference type="GO" id="GO:0003755">
    <property type="term" value="F:peptidyl-prolyl cis-trans isomerase activity"/>
    <property type="evidence" value="ECO:0007669"/>
    <property type="project" value="UniProtKB-UniRule"/>
</dbReference>
<dbReference type="GO" id="GO:0006457">
    <property type="term" value="P:protein folding"/>
    <property type="evidence" value="ECO:0007669"/>
    <property type="project" value="InterPro"/>
</dbReference>
<dbReference type="InterPro" id="IPR002130">
    <property type="entry name" value="Cyclophilin-type_PPIase_dom"/>
</dbReference>
<dbReference type="CDD" id="cd01920">
    <property type="entry name" value="cyclophilin_EcCYP_like"/>
    <property type="match status" value="1"/>
</dbReference>
<comment type="function">
    <text evidence="4">PPIases accelerate the folding of proteins. It catalyzes the cis-trans isomerization of proline imidic peptide bonds in oligopeptides.</text>
</comment>
<sequence>MKIFRNTLITLSAVIFVISSCSQSEDVSETPIIEEIKMVQAIIKTSVGEIHLELDREKAPVTVDNFVAIAESGYYTDTIFHRVINGFMIQGGGLTADMGNKSSNTQPITNEANNGLPNDRGTIAMARTMEPHSATSQFFINHKDNSFLNHTGENMQGWGYAVFGKVTSGMEVVDAIADVATGSSGGHQDVPLEVINIESVTISQ</sequence>
<feature type="domain" description="PPIase cyclophilin-type" evidence="5">
    <location>
        <begin position="45"/>
        <end position="202"/>
    </location>
</feature>
<reference evidence="6 7" key="1">
    <citation type="journal article" date="2012" name="ISME J.">
        <title>Genomic insights to SAR86, an abundant and uncultivated marine bacterial lineage.</title>
        <authorList>
            <person name="Dupont C.L."/>
            <person name="Rusch D.B."/>
            <person name="Yooseph S."/>
            <person name="Lombardo M.J."/>
            <person name="Richter R.A."/>
            <person name="Valas R."/>
            <person name="Novotny M."/>
            <person name="Yee-Greenbaum J."/>
            <person name="Selengut J.D."/>
            <person name="Haft D.H."/>
            <person name="Halpern A.L."/>
            <person name="Lasken R.S."/>
            <person name="Nealson K."/>
            <person name="Friedman R."/>
            <person name="Venter J.C."/>
        </authorList>
    </citation>
    <scope>NUCLEOTIDE SEQUENCE [LARGE SCALE GENOMIC DNA]</scope>
</reference>
<evidence type="ECO:0000256" key="2">
    <source>
        <dbReference type="ARBA" id="ARBA00023110"/>
    </source>
</evidence>
<dbReference type="HOGENOM" id="CLU_012062_16_9_6"/>
<name>J4V333_9GAMM</name>
<dbReference type="SUPFAM" id="SSF50891">
    <property type="entry name" value="Cyclophilin-like"/>
    <property type="match status" value="1"/>
</dbReference>
<evidence type="ECO:0000256" key="4">
    <source>
        <dbReference type="RuleBase" id="RU363019"/>
    </source>
</evidence>
<dbReference type="AlphaFoldDB" id="J4V333"/>
<dbReference type="Pfam" id="PF00160">
    <property type="entry name" value="Pro_isomerase"/>
    <property type="match status" value="1"/>
</dbReference>
<comment type="similarity">
    <text evidence="1 4">Belongs to the cyclophilin-type PPIase family.</text>
</comment>
<dbReference type="PROSITE" id="PS51257">
    <property type="entry name" value="PROKAR_LIPOPROTEIN"/>
    <property type="match status" value="1"/>
</dbReference>
<protein>
    <recommendedName>
        <fullName evidence="4">Peptidyl-prolyl cis-trans isomerase</fullName>
        <shortName evidence="4">PPIase</shortName>
        <ecNumber evidence="4">5.2.1.8</ecNumber>
    </recommendedName>
</protein>
<evidence type="ECO:0000313" key="7">
    <source>
        <dbReference type="Proteomes" id="UP000010116"/>
    </source>
</evidence>
<evidence type="ECO:0000256" key="3">
    <source>
        <dbReference type="ARBA" id="ARBA00023235"/>
    </source>
</evidence>
<accession>J4V333</accession>
<feature type="signal peptide" evidence="4">
    <location>
        <begin position="1"/>
        <end position="24"/>
    </location>
</feature>
<proteinExistence type="inferred from homology"/>
<dbReference type="PANTHER" id="PTHR43246">
    <property type="entry name" value="PEPTIDYL-PROLYL CIS-TRANS ISOMERASE CYP38, CHLOROPLASTIC"/>
    <property type="match status" value="1"/>
</dbReference>
<dbReference type="EC" id="5.2.1.8" evidence="4"/>
<evidence type="ECO:0000256" key="1">
    <source>
        <dbReference type="ARBA" id="ARBA00007365"/>
    </source>
</evidence>